<comment type="caution">
    <text evidence="1">The sequence shown here is derived from an EMBL/GenBank/DDBJ whole genome shotgun (WGS) entry which is preliminary data.</text>
</comment>
<gene>
    <name evidence="1" type="ORF">M8818_005216</name>
</gene>
<evidence type="ECO:0000313" key="2">
    <source>
        <dbReference type="Proteomes" id="UP001320706"/>
    </source>
</evidence>
<keyword evidence="2" id="KW-1185">Reference proteome</keyword>
<reference evidence="1" key="1">
    <citation type="submission" date="2024-02" db="EMBL/GenBank/DDBJ databases">
        <title>Metagenome Assembled Genome of Zalaria obscura JY119.</title>
        <authorList>
            <person name="Vighnesh L."/>
            <person name="Jagadeeshwari U."/>
            <person name="Venkata Ramana C."/>
            <person name="Sasikala C."/>
        </authorList>
    </citation>
    <scope>NUCLEOTIDE SEQUENCE</scope>
    <source>
        <strain evidence="1">JY119</strain>
    </source>
</reference>
<dbReference type="EMBL" id="JAMKPW020000029">
    <property type="protein sequence ID" value="KAK8203569.1"/>
    <property type="molecule type" value="Genomic_DNA"/>
</dbReference>
<sequence length="311" mass="34942">MSGFYLPEGTPTTTAETSPLHSPTSPSPHPRFDYDPSNPSPFYQNSSDDEDTLPYPAPLPRSDFLSPNFSPQDYLSTLHNRHQTLEDLRSDLRVRSQELSKELLDLVNGNYEEFLSLGSTLRGGDDKVEEVRVGVLGFRREVEGVRDRVAEREREVRLLVEERKGLRKGVATGRKLLDIDERLTELEGRLMGAQTGEEDSENDEEGEDEGLEELTDGERVAQVAVLRLRKHAVMYLRIGQLMDQVGRDHPFIVSQQARMMKVRNTLLLDLATMLKQAKTAGQAGSNQMLKIVGVYRDMDESSEAVKVLKGG</sequence>
<accession>A0ACC3SBA6</accession>
<proteinExistence type="predicted"/>
<evidence type="ECO:0000313" key="1">
    <source>
        <dbReference type="EMBL" id="KAK8203569.1"/>
    </source>
</evidence>
<dbReference type="Proteomes" id="UP001320706">
    <property type="component" value="Unassembled WGS sequence"/>
</dbReference>
<organism evidence="1 2">
    <name type="scientific">Zalaria obscura</name>
    <dbReference type="NCBI Taxonomy" id="2024903"/>
    <lineage>
        <taxon>Eukaryota</taxon>
        <taxon>Fungi</taxon>
        <taxon>Dikarya</taxon>
        <taxon>Ascomycota</taxon>
        <taxon>Pezizomycotina</taxon>
        <taxon>Dothideomycetes</taxon>
        <taxon>Dothideomycetidae</taxon>
        <taxon>Dothideales</taxon>
        <taxon>Zalariaceae</taxon>
        <taxon>Zalaria</taxon>
    </lineage>
</organism>
<protein>
    <submittedName>
        <fullName evidence="1">Uncharacterized protein</fullName>
    </submittedName>
</protein>
<name>A0ACC3SBA6_9PEZI</name>